<name>M8DKA9_9BACL</name>
<feature type="domain" description="DUF3898" evidence="3">
    <location>
        <begin position="259"/>
        <end position="347"/>
    </location>
</feature>
<protein>
    <recommendedName>
        <fullName evidence="3">DUF3898 domain-containing protein</fullName>
    </recommendedName>
</protein>
<dbReference type="Pfam" id="PF13039">
    <property type="entry name" value="DUF3900"/>
    <property type="match status" value="1"/>
</dbReference>
<dbReference type="RefSeq" id="WP_003385702.1">
    <property type="nucleotide sequence ID" value="NZ_APBN01000001.1"/>
</dbReference>
<comment type="caution">
    <text evidence="4">The sequence shown here is derived from an EMBL/GenBank/DDBJ whole genome shotgun (WGS) entry which is preliminary data.</text>
</comment>
<dbReference type="STRING" id="1300222.I532_00465"/>
<evidence type="ECO:0000313" key="5">
    <source>
        <dbReference type="Proteomes" id="UP000012081"/>
    </source>
</evidence>
<proteinExistence type="predicted"/>
<evidence type="ECO:0000256" key="1">
    <source>
        <dbReference type="SAM" id="Coils"/>
    </source>
</evidence>
<keyword evidence="1" id="KW-0175">Coiled coil</keyword>
<dbReference type="Pfam" id="PF13037">
    <property type="entry name" value="DUF3898"/>
    <property type="match status" value="1"/>
</dbReference>
<sequence>MNFVIDWLSFYLIEQPEEESGNKQVRMTRHLSGDEYEKSELREFLDGEFARIAKRKAEMNPKSEASPTKLGRFVIEEGHPLEANPNYALLNRLLQAVTVGESKQPSQELVQSYLRTSQVRGGVLIVVRTRLETLDEPFVFILKCDFEQKTAVITDEHSLISNVQMAINAKNMKSLMYPNMIETGMNDPYHVKIHQFSHARYFEEFLRFVEYPQTVTQLISEEVLTLARQHIELVYPEASEERQRAEEEIELIAASPKRELAEKWDHETVMEAAQILTDRQPEIELKCKLDHMQVKALLADYGNNFHIAKVNGRYVILLDGDFLQFERGVSPVEFLKPKDLHEIVRELESRQPGPGYAQSYAPTVSEKPPWNDADAGPGKPAQGIPTNRQTPPDDTPPWD</sequence>
<dbReference type="OrthoDB" id="2974172at2"/>
<organism evidence="4 5">
    <name type="scientific">Brevibacillus borstelensis AK1</name>
    <dbReference type="NCBI Taxonomy" id="1300222"/>
    <lineage>
        <taxon>Bacteria</taxon>
        <taxon>Bacillati</taxon>
        <taxon>Bacillota</taxon>
        <taxon>Bacilli</taxon>
        <taxon>Bacillales</taxon>
        <taxon>Paenibacillaceae</taxon>
        <taxon>Brevibacillus</taxon>
    </lineage>
</organism>
<keyword evidence="5" id="KW-1185">Reference proteome</keyword>
<feature type="coiled-coil region" evidence="1">
    <location>
        <begin position="228"/>
        <end position="255"/>
    </location>
</feature>
<gene>
    <name evidence="4" type="ORF">I532_00465</name>
</gene>
<dbReference type="InterPro" id="IPR025012">
    <property type="entry name" value="DUF3898"/>
</dbReference>
<evidence type="ECO:0000313" key="4">
    <source>
        <dbReference type="EMBL" id="EMT54033.1"/>
    </source>
</evidence>
<evidence type="ECO:0000259" key="3">
    <source>
        <dbReference type="Pfam" id="PF13037"/>
    </source>
</evidence>
<dbReference type="InterPro" id="IPR025006">
    <property type="entry name" value="DUF3900"/>
</dbReference>
<dbReference type="EMBL" id="APBN01000001">
    <property type="protein sequence ID" value="EMT54033.1"/>
    <property type="molecule type" value="Genomic_DNA"/>
</dbReference>
<dbReference type="GeneID" id="89499543"/>
<reference evidence="4 5" key="1">
    <citation type="submission" date="2013-03" db="EMBL/GenBank/DDBJ databases">
        <title>Assembly of a new bacterial strain Brevibacillus borstelensis AK1.</title>
        <authorList>
            <person name="Rajan I."/>
            <person name="PoliReddy D."/>
            <person name="Sugumar T."/>
            <person name="Rathinam K."/>
            <person name="Alqarawi S."/>
            <person name="Khalil A.B."/>
            <person name="Sivakumar N."/>
        </authorList>
    </citation>
    <scope>NUCLEOTIDE SEQUENCE [LARGE SCALE GENOMIC DNA]</scope>
    <source>
        <strain evidence="4 5">AK1</strain>
    </source>
</reference>
<dbReference type="PATRIC" id="fig|1300222.3.peg.98"/>
<dbReference type="AlphaFoldDB" id="M8DKA9"/>
<accession>M8DKA9</accession>
<feature type="region of interest" description="Disordered" evidence="2">
    <location>
        <begin position="349"/>
        <end position="399"/>
    </location>
</feature>
<evidence type="ECO:0000256" key="2">
    <source>
        <dbReference type="SAM" id="MobiDB-lite"/>
    </source>
</evidence>
<dbReference type="Proteomes" id="UP000012081">
    <property type="component" value="Unassembled WGS sequence"/>
</dbReference>